<sequence length="107" mass="11854">MSANPYAQLKNSTDCFANASLSPKLQEALAKRLNQVYKLAIGDVLACVIAFVIITYVLLVADDVNRNIMQLLDGSFVSQLWLKFHRSICGQDANWRLALGKCTDFAT</sequence>
<reference evidence="3" key="1">
    <citation type="submission" date="2022-11" db="UniProtKB">
        <authorList>
            <consortium name="WormBaseParasite"/>
        </authorList>
    </citation>
    <scope>IDENTIFICATION</scope>
</reference>
<evidence type="ECO:0000313" key="2">
    <source>
        <dbReference type="Proteomes" id="UP000887574"/>
    </source>
</evidence>
<dbReference type="AlphaFoldDB" id="A0A915DIF8"/>
<keyword evidence="1" id="KW-0812">Transmembrane</keyword>
<dbReference type="WBParaSite" id="jg19805">
    <property type="protein sequence ID" value="jg19805"/>
    <property type="gene ID" value="jg19805"/>
</dbReference>
<name>A0A915DIF8_9BILA</name>
<dbReference type="Proteomes" id="UP000887574">
    <property type="component" value="Unplaced"/>
</dbReference>
<keyword evidence="1" id="KW-1133">Transmembrane helix</keyword>
<evidence type="ECO:0000256" key="1">
    <source>
        <dbReference type="SAM" id="Phobius"/>
    </source>
</evidence>
<keyword evidence="2" id="KW-1185">Reference proteome</keyword>
<proteinExistence type="predicted"/>
<feature type="transmembrane region" description="Helical" evidence="1">
    <location>
        <begin position="39"/>
        <end position="61"/>
    </location>
</feature>
<keyword evidence="1" id="KW-0472">Membrane</keyword>
<protein>
    <submittedName>
        <fullName evidence="3">Uncharacterized protein</fullName>
    </submittedName>
</protein>
<accession>A0A915DIF8</accession>
<organism evidence="2 3">
    <name type="scientific">Ditylenchus dipsaci</name>
    <dbReference type="NCBI Taxonomy" id="166011"/>
    <lineage>
        <taxon>Eukaryota</taxon>
        <taxon>Metazoa</taxon>
        <taxon>Ecdysozoa</taxon>
        <taxon>Nematoda</taxon>
        <taxon>Chromadorea</taxon>
        <taxon>Rhabditida</taxon>
        <taxon>Tylenchina</taxon>
        <taxon>Tylenchomorpha</taxon>
        <taxon>Sphaerularioidea</taxon>
        <taxon>Anguinidae</taxon>
        <taxon>Anguininae</taxon>
        <taxon>Ditylenchus</taxon>
    </lineage>
</organism>
<evidence type="ECO:0000313" key="3">
    <source>
        <dbReference type="WBParaSite" id="jg19805"/>
    </source>
</evidence>